<keyword evidence="8" id="KW-0732">Signal</keyword>
<dbReference type="EMBL" id="JAUSUG010000019">
    <property type="protein sequence ID" value="MDQ0256729.1"/>
    <property type="molecule type" value="Genomic_DNA"/>
</dbReference>
<feature type="chain" id="PRO_5047493300" evidence="8">
    <location>
        <begin position="23"/>
        <end position="397"/>
    </location>
</feature>
<dbReference type="InterPro" id="IPR020846">
    <property type="entry name" value="MFS_dom"/>
</dbReference>
<dbReference type="Pfam" id="PF07690">
    <property type="entry name" value="MFS_1"/>
    <property type="match status" value="1"/>
</dbReference>
<dbReference type="InterPro" id="IPR050189">
    <property type="entry name" value="MFS_Efflux_Transporters"/>
</dbReference>
<evidence type="ECO:0000256" key="5">
    <source>
        <dbReference type="ARBA" id="ARBA00022989"/>
    </source>
</evidence>
<feature type="transmembrane region" description="Helical" evidence="7">
    <location>
        <begin position="236"/>
        <end position="254"/>
    </location>
</feature>
<sequence length="397" mass="42898">MNKRLIKAAILSVSLITVMAGAAVSPALGNIALAFPDSSETTVKLILSLPSIMIIPFIFVSSYLTSRYTKKHILYVGMIFYLIGGIGGGLVSTMELLLFFRAILGIGVGLIMPIATSLVADFFDGEERTATMGLVSAANNLGGVVLFIMSGILASISWRATFGVYILVIVAMIIVFLYLPQVQESQNKRDGVKARLPKKIYLYGAGMLFIILAFFSIPSNMAFFMLQEGIGDSRNAGIVISISTMAGFVAGVLLKRTTAFLKSYYMVTNIFLLSIGFFIIGMSNHVVMIGIGVGVMGFGVGGIIPTVFDQVSRQVPRTQTVQAMAVVTSMLFLGQFLSPIILDSIGILFANPTVRFIYQFLAISTFLVVIGFLIISLKNRKTVAKEVVIEQKKQVIG</sequence>
<name>A0ABT9ZZP8_9BACI</name>
<evidence type="ECO:0000256" key="7">
    <source>
        <dbReference type="SAM" id="Phobius"/>
    </source>
</evidence>
<evidence type="ECO:0000256" key="2">
    <source>
        <dbReference type="ARBA" id="ARBA00022448"/>
    </source>
</evidence>
<feature type="transmembrane region" description="Helical" evidence="7">
    <location>
        <begin position="286"/>
        <end position="308"/>
    </location>
</feature>
<feature type="transmembrane region" description="Helical" evidence="7">
    <location>
        <begin position="263"/>
        <end position="280"/>
    </location>
</feature>
<keyword evidence="6 7" id="KW-0472">Membrane</keyword>
<keyword evidence="4 7" id="KW-0812">Transmembrane</keyword>
<dbReference type="PANTHER" id="PTHR43124:SF3">
    <property type="entry name" value="CHLORAMPHENICOL EFFLUX PUMP RV0191"/>
    <property type="match status" value="1"/>
</dbReference>
<protein>
    <submittedName>
        <fullName evidence="10">MFS family permease</fullName>
    </submittedName>
</protein>
<evidence type="ECO:0000256" key="4">
    <source>
        <dbReference type="ARBA" id="ARBA00022692"/>
    </source>
</evidence>
<feature type="signal peptide" evidence="8">
    <location>
        <begin position="1"/>
        <end position="22"/>
    </location>
</feature>
<keyword evidence="11" id="KW-1185">Reference proteome</keyword>
<dbReference type="InterPro" id="IPR036259">
    <property type="entry name" value="MFS_trans_sf"/>
</dbReference>
<feature type="transmembrane region" description="Helical" evidence="7">
    <location>
        <begin position="45"/>
        <end position="66"/>
    </location>
</feature>
<dbReference type="InterPro" id="IPR011701">
    <property type="entry name" value="MFS"/>
</dbReference>
<feature type="transmembrane region" description="Helical" evidence="7">
    <location>
        <begin position="200"/>
        <end position="224"/>
    </location>
</feature>
<dbReference type="PROSITE" id="PS50850">
    <property type="entry name" value="MFS"/>
    <property type="match status" value="1"/>
</dbReference>
<dbReference type="Gene3D" id="1.20.1250.20">
    <property type="entry name" value="MFS general substrate transporter like domains"/>
    <property type="match status" value="1"/>
</dbReference>
<feature type="transmembrane region" description="Helical" evidence="7">
    <location>
        <begin position="98"/>
        <end position="120"/>
    </location>
</feature>
<evidence type="ECO:0000259" key="9">
    <source>
        <dbReference type="PROSITE" id="PS50850"/>
    </source>
</evidence>
<comment type="subcellular location">
    <subcellularLocation>
        <location evidence="1">Cell membrane</location>
        <topology evidence="1">Multi-pass membrane protein</topology>
    </subcellularLocation>
</comment>
<comment type="caution">
    <text evidence="10">The sequence shown here is derived from an EMBL/GenBank/DDBJ whole genome shotgun (WGS) entry which is preliminary data.</text>
</comment>
<feature type="domain" description="Major facilitator superfamily (MFS) profile" evidence="9">
    <location>
        <begin position="1"/>
        <end position="382"/>
    </location>
</feature>
<keyword evidence="3" id="KW-1003">Cell membrane</keyword>
<evidence type="ECO:0000313" key="10">
    <source>
        <dbReference type="EMBL" id="MDQ0256729.1"/>
    </source>
</evidence>
<evidence type="ECO:0000256" key="3">
    <source>
        <dbReference type="ARBA" id="ARBA00022475"/>
    </source>
</evidence>
<feature type="transmembrane region" description="Helical" evidence="7">
    <location>
        <begin position="132"/>
        <end position="156"/>
    </location>
</feature>
<evidence type="ECO:0000256" key="8">
    <source>
        <dbReference type="SAM" id="SignalP"/>
    </source>
</evidence>
<evidence type="ECO:0000256" key="1">
    <source>
        <dbReference type="ARBA" id="ARBA00004651"/>
    </source>
</evidence>
<keyword evidence="2" id="KW-0813">Transport</keyword>
<organism evidence="10 11">
    <name type="scientific">Evansella vedderi</name>
    <dbReference type="NCBI Taxonomy" id="38282"/>
    <lineage>
        <taxon>Bacteria</taxon>
        <taxon>Bacillati</taxon>
        <taxon>Bacillota</taxon>
        <taxon>Bacilli</taxon>
        <taxon>Bacillales</taxon>
        <taxon>Bacillaceae</taxon>
        <taxon>Evansella</taxon>
    </lineage>
</organism>
<dbReference type="Proteomes" id="UP001230005">
    <property type="component" value="Unassembled WGS sequence"/>
</dbReference>
<feature type="transmembrane region" description="Helical" evidence="7">
    <location>
        <begin position="356"/>
        <end position="375"/>
    </location>
</feature>
<evidence type="ECO:0000256" key="6">
    <source>
        <dbReference type="ARBA" id="ARBA00023136"/>
    </source>
</evidence>
<feature type="transmembrane region" description="Helical" evidence="7">
    <location>
        <begin position="73"/>
        <end position="92"/>
    </location>
</feature>
<proteinExistence type="predicted"/>
<reference evidence="10 11" key="1">
    <citation type="submission" date="2023-07" db="EMBL/GenBank/DDBJ databases">
        <title>Genomic Encyclopedia of Type Strains, Phase IV (KMG-IV): sequencing the most valuable type-strain genomes for metagenomic binning, comparative biology and taxonomic classification.</title>
        <authorList>
            <person name="Goeker M."/>
        </authorList>
    </citation>
    <scope>NUCLEOTIDE SEQUENCE [LARGE SCALE GENOMIC DNA]</scope>
    <source>
        <strain evidence="10 11">DSM 9768</strain>
    </source>
</reference>
<accession>A0ABT9ZZP8</accession>
<feature type="transmembrane region" description="Helical" evidence="7">
    <location>
        <begin position="320"/>
        <end position="350"/>
    </location>
</feature>
<dbReference type="RefSeq" id="WP_307329330.1">
    <property type="nucleotide sequence ID" value="NZ_JAUSUG010000019.1"/>
</dbReference>
<feature type="transmembrane region" description="Helical" evidence="7">
    <location>
        <begin position="162"/>
        <end position="179"/>
    </location>
</feature>
<evidence type="ECO:0000313" key="11">
    <source>
        <dbReference type="Proteomes" id="UP001230005"/>
    </source>
</evidence>
<keyword evidence="5 7" id="KW-1133">Transmembrane helix</keyword>
<dbReference type="SUPFAM" id="SSF103473">
    <property type="entry name" value="MFS general substrate transporter"/>
    <property type="match status" value="1"/>
</dbReference>
<gene>
    <name evidence="10" type="ORF">J2S74_004151</name>
</gene>
<dbReference type="PANTHER" id="PTHR43124">
    <property type="entry name" value="PURINE EFFLUX PUMP PBUE"/>
    <property type="match status" value="1"/>
</dbReference>
<dbReference type="CDD" id="cd17473">
    <property type="entry name" value="MFS_arabinose_efflux_permease_like"/>
    <property type="match status" value="1"/>
</dbReference>